<evidence type="ECO:0000313" key="5">
    <source>
        <dbReference type="Proteomes" id="UP000215215"/>
    </source>
</evidence>
<dbReference type="GO" id="GO:0046961">
    <property type="term" value="F:proton-transporting ATPase activity, rotational mechanism"/>
    <property type="evidence" value="ECO:0007669"/>
    <property type="project" value="InterPro"/>
</dbReference>
<dbReference type="PANTHER" id="PTHR38682">
    <property type="entry name" value="V-TYPE ATP SYNTHASE SUBUNIT C"/>
    <property type="match status" value="1"/>
</dbReference>
<evidence type="ECO:0008006" key="6">
    <source>
        <dbReference type="Google" id="ProtNLM"/>
    </source>
</evidence>
<dbReference type="Proteomes" id="UP000215215">
    <property type="component" value="Unassembled WGS sequence"/>
</dbReference>
<dbReference type="InterPro" id="IPR050873">
    <property type="entry name" value="V-ATPase_V0D/AC39_subunit"/>
</dbReference>
<sequence>MVVKFPHIESEDERYVYAVARIRALETRLLSPQKVSRLVGLSSEELLKSLGDTDYAPFLPSSPRDCELIIDSGRKMLFSLMDKLILDSPVIEFLKARFDNYNIKISLKAKITETEPKTLSPYGNISTSEITDIFRNELYSRLPAQYEEGIKRAVEAYYVDRDPSVLDIIIDRSYFAYRGEKTLKSGDLFLASLHKISIDLTNIKTLSRTKWARVEKRKFSRGLIDGGFIPHREFMDVYDEADENLWERFKFTPYFHILTEGAPAVFKDGSFLKLEKLCDDTFLDFLGTTKFLTFGVEPIVSYFYARENEFKVLRMLFTASIYGIEQDVLKERLPEVYGG</sequence>
<dbReference type="EMBL" id="NOZQ01000136">
    <property type="protein sequence ID" value="OYD15242.1"/>
    <property type="molecule type" value="Genomic_DNA"/>
</dbReference>
<comment type="caution">
    <text evidence="4">The sequence shown here is derived from an EMBL/GenBank/DDBJ whole genome shotgun (WGS) entry which is preliminary data.</text>
</comment>
<evidence type="ECO:0000256" key="2">
    <source>
        <dbReference type="ARBA" id="ARBA00022448"/>
    </source>
</evidence>
<dbReference type="AlphaFoldDB" id="A0A235BSS9"/>
<dbReference type="InterPro" id="IPR002843">
    <property type="entry name" value="ATPase_V0-cplx_csu/dsu"/>
</dbReference>
<evidence type="ECO:0000256" key="3">
    <source>
        <dbReference type="ARBA" id="ARBA00023065"/>
    </source>
</evidence>
<comment type="similarity">
    <text evidence="1">Belongs to the V-ATPase V0D/AC39 subunit family.</text>
</comment>
<protein>
    <recommendedName>
        <fullName evidence="6">V-type ATP synthase subunit C</fullName>
    </recommendedName>
</protein>
<keyword evidence="3" id="KW-0406">Ion transport</keyword>
<dbReference type="PANTHER" id="PTHR38682:SF1">
    <property type="entry name" value="V-TYPE ATP SYNTHASE SUBUNIT C"/>
    <property type="match status" value="1"/>
</dbReference>
<dbReference type="Gene3D" id="1.10.132.50">
    <property type="entry name" value="ATP synthase (C/AC39) subunit, domain 3"/>
    <property type="match status" value="1"/>
</dbReference>
<organism evidence="4 5">
    <name type="scientific">candidate division WOR-3 bacterium JGI_Cruoil_03_44_89</name>
    <dbReference type="NCBI Taxonomy" id="1973748"/>
    <lineage>
        <taxon>Bacteria</taxon>
        <taxon>Bacteria division WOR-3</taxon>
    </lineage>
</organism>
<gene>
    <name evidence="4" type="ORF">CH333_06230</name>
</gene>
<dbReference type="InterPro" id="IPR036079">
    <property type="entry name" value="ATPase_csu/dsu_sf"/>
</dbReference>
<proteinExistence type="inferred from homology"/>
<name>A0A235BSS9_UNCW3</name>
<keyword evidence="2" id="KW-0813">Transport</keyword>
<accession>A0A235BSS9</accession>
<dbReference type="Pfam" id="PF01992">
    <property type="entry name" value="vATP-synt_AC39"/>
    <property type="match status" value="1"/>
</dbReference>
<dbReference type="InterPro" id="IPR035067">
    <property type="entry name" value="V-type_ATPase_csu/dsu"/>
</dbReference>
<dbReference type="InterPro" id="IPR044911">
    <property type="entry name" value="V-type_ATPase_csu/dsu_dom_3"/>
</dbReference>
<evidence type="ECO:0000256" key="1">
    <source>
        <dbReference type="ARBA" id="ARBA00006709"/>
    </source>
</evidence>
<dbReference type="SUPFAM" id="SSF103486">
    <property type="entry name" value="V-type ATP synthase subunit C"/>
    <property type="match status" value="1"/>
</dbReference>
<reference evidence="4 5" key="1">
    <citation type="submission" date="2017-07" db="EMBL/GenBank/DDBJ databases">
        <title>Recovery of genomes from metagenomes via a dereplication, aggregation, and scoring strategy.</title>
        <authorList>
            <person name="Sieber C.M."/>
            <person name="Probst A.J."/>
            <person name="Sharrar A."/>
            <person name="Thomas B.C."/>
            <person name="Hess M."/>
            <person name="Tringe S.G."/>
            <person name="Banfield J.F."/>
        </authorList>
    </citation>
    <scope>NUCLEOTIDE SEQUENCE [LARGE SCALE GENOMIC DNA]</scope>
    <source>
        <strain evidence="4">JGI_Cruoil_03_44_89</strain>
    </source>
</reference>
<evidence type="ECO:0000313" key="4">
    <source>
        <dbReference type="EMBL" id="OYD15242.1"/>
    </source>
</evidence>
<dbReference type="Gene3D" id="1.20.1690.10">
    <property type="entry name" value="V-type ATP synthase subunit C domain"/>
    <property type="match status" value="2"/>
</dbReference>